<dbReference type="Pfam" id="PF04082">
    <property type="entry name" value="Fungal_trans"/>
    <property type="match status" value="1"/>
</dbReference>
<dbReference type="GO" id="GO:0003700">
    <property type="term" value="F:DNA-binding transcription factor activity"/>
    <property type="evidence" value="ECO:0007669"/>
    <property type="project" value="InterPro"/>
</dbReference>
<dbReference type="InterPro" id="IPR050987">
    <property type="entry name" value="AtrR-like"/>
</dbReference>
<sequence length="755" mass="83356">MTYPADSRPSVAAATGEEPAEASHSSVSDDTEEEERPQHTSEIGTLKKLVNEGGTAWLGSSSGVYFVNTVRRAFASAFAESASGNSILPASEDILTGEDDEGRNYNGPVSDRPSATDHDFRRLLSQALGSPPTDRSVAMELVSTFFRSWHPIFPFLHGPTFLQDVDRIYLSSEDTGLNGTNGLGRGPSTHTINQSTEIRKRIIFQLIINIASLDRSDIQLPVESRIKSTADVTRIAGYISLTHDIETIQALIAASLYLIATIAIRQACTIAGMIVKLIYHAGLHRCPLRYADLSAEHCEIRKRIFWSAYIVDRHLSLSLGIPNTFQDSDIDVCLSGKELHRARLSQPLSSPTPANKSEDLGISPPRGDERRTPMEGRQTREKHAREAALTAYAEYSRLTGRIIELFHKSIHARFPKQESIIYLTSDIENWWNDLPSVFTGEDVNASDHPDEAAYSLFYERHRHLAPFFTILYQQLLLLLNRPRLSLDQSTAEFQHGLSVCIKASRHTLDIVRCQSILESMNLRWFTVKNCHKALSLLLANIQSKNLPLHGNIRGTVRSSDQATENRPEEVPNPRKRPRMVPDERSSHPTLKRSDSALAAAPNTTDRQAAVPPLPGSLANQAGGTTSPQNQPQRSGFINQMALGDRAFDTTQTLNLDYLPFNSLIPDNAGSASYINLQDMASASAQQPNNYNMFLQPESIGADGRGAEAPMFWPNIGLYGGWDAMTNSMGNINSDPGGLEFSSTRGGEEHYGQVQP</sequence>
<dbReference type="AlphaFoldDB" id="A0A0G2EQG8"/>
<evidence type="ECO:0000313" key="4">
    <source>
        <dbReference type="EMBL" id="KKY25032.1"/>
    </source>
</evidence>
<dbReference type="EMBL" id="LCWF01000050">
    <property type="protein sequence ID" value="KKY25032.1"/>
    <property type="molecule type" value="Genomic_DNA"/>
</dbReference>
<evidence type="ECO:0000259" key="3">
    <source>
        <dbReference type="SMART" id="SM00906"/>
    </source>
</evidence>
<dbReference type="InterPro" id="IPR007219">
    <property type="entry name" value="XnlR_reg_dom"/>
</dbReference>
<proteinExistence type="predicted"/>
<dbReference type="PANTHER" id="PTHR46910">
    <property type="entry name" value="TRANSCRIPTION FACTOR PDR1"/>
    <property type="match status" value="1"/>
</dbReference>
<dbReference type="OrthoDB" id="3266505at2759"/>
<dbReference type="SMART" id="SM00906">
    <property type="entry name" value="Fungal_trans"/>
    <property type="match status" value="1"/>
</dbReference>
<keyword evidence="5" id="KW-1185">Reference proteome</keyword>
<dbReference type="Proteomes" id="UP000053317">
    <property type="component" value="Unassembled WGS sequence"/>
</dbReference>
<feature type="compositionally biased region" description="Basic and acidic residues" evidence="2">
    <location>
        <begin position="563"/>
        <end position="572"/>
    </location>
</feature>
<keyword evidence="1" id="KW-0539">Nucleus</keyword>
<feature type="compositionally biased region" description="Basic and acidic residues" evidence="2">
    <location>
        <begin position="579"/>
        <end position="594"/>
    </location>
</feature>
<feature type="region of interest" description="Disordered" evidence="2">
    <location>
        <begin position="96"/>
        <end position="116"/>
    </location>
</feature>
<name>A0A0G2EQG8_PHACM</name>
<evidence type="ECO:0000313" key="5">
    <source>
        <dbReference type="Proteomes" id="UP000053317"/>
    </source>
</evidence>
<feature type="region of interest" description="Disordered" evidence="2">
    <location>
        <begin position="345"/>
        <end position="382"/>
    </location>
</feature>
<dbReference type="GO" id="GO:0008270">
    <property type="term" value="F:zinc ion binding"/>
    <property type="evidence" value="ECO:0007669"/>
    <property type="project" value="InterPro"/>
</dbReference>
<feature type="region of interest" description="Disordered" evidence="2">
    <location>
        <begin position="1"/>
        <end position="42"/>
    </location>
</feature>
<dbReference type="GO" id="GO:0003677">
    <property type="term" value="F:DNA binding"/>
    <property type="evidence" value="ECO:0007669"/>
    <property type="project" value="InterPro"/>
</dbReference>
<feature type="compositionally biased region" description="Polar residues" evidence="2">
    <location>
        <begin position="617"/>
        <end position="634"/>
    </location>
</feature>
<dbReference type="CDD" id="cd12148">
    <property type="entry name" value="fungal_TF_MHR"/>
    <property type="match status" value="1"/>
</dbReference>
<organism evidence="4 5">
    <name type="scientific">Phaeomoniella chlamydospora</name>
    <name type="common">Phaeoacremonium chlamydosporum</name>
    <dbReference type="NCBI Taxonomy" id="158046"/>
    <lineage>
        <taxon>Eukaryota</taxon>
        <taxon>Fungi</taxon>
        <taxon>Dikarya</taxon>
        <taxon>Ascomycota</taxon>
        <taxon>Pezizomycotina</taxon>
        <taxon>Eurotiomycetes</taxon>
        <taxon>Chaetothyriomycetidae</taxon>
        <taxon>Phaeomoniellales</taxon>
        <taxon>Phaeomoniellaceae</taxon>
        <taxon>Phaeomoniella</taxon>
    </lineage>
</organism>
<reference evidence="4 5" key="1">
    <citation type="submission" date="2015-05" db="EMBL/GenBank/DDBJ databases">
        <title>Distinctive expansion of gene families associated with plant cell wall degradation and secondary metabolism in the genomes of grapevine trunk pathogens.</title>
        <authorList>
            <person name="Lawrence D.P."/>
            <person name="Travadon R."/>
            <person name="Rolshausen P.E."/>
            <person name="Baumgartner K."/>
        </authorList>
    </citation>
    <scope>NUCLEOTIDE SEQUENCE [LARGE SCALE GENOMIC DNA]</scope>
    <source>
        <strain evidence="4">UCRPC4</strain>
    </source>
</reference>
<evidence type="ECO:0000256" key="1">
    <source>
        <dbReference type="ARBA" id="ARBA00023242"/>
    </source>
</evidence>
<comment type="caution">
    <text evidence="4">The sequence shown here is derived from an EMBL/GenBank/DDBJ whole genome shotgun (WGS) entry which is preliminary data.</text>
</comment>
<dbReference type="GO" id="GO:0006351">
    <property type="term" value="P:DNA-templated transcription"/>
    <property type="evidence" value="ECO:0007669"/>
    <property type="project" value="InterPro"/>
</dbReference>
<feature type="domain" description="Xylanolytic transcriptional activator regulatory" evidence="3">
    <location>
        <begin position="267"/>
        <end position="341"/>
    </location>
</feature>
<protein>
    <submittedName>
        <fullName evidence="4">Putative fungal specific transcription</fullName>
    </submittedName>
</protein>
<accession>A0A0G2EQG8</accession>
<reference evidence="4 5" key="2">
    <citation type="submission" date="2015-05" db="EMBL/GenBank/DDBJ databases">
        <authorList>
            <person name="Morales-Cruz A."/>
            <person name="Amrine K.C."/>
            <person name="Cantu D."/>
        </authorList>
    </citation>
    <scope>NUCLEOTIDE SEQUENCE [LARGE SCALE GENOMIC DNA]</scope>
    <source>
        <strain evidence="4">UCRPC4</strain>
    </source>
</reference>
<feature type="region of interest" description="Disordered" evidence="2">
    <location>
        <begin position="549"/>
        <end position="634"/>
    </location>
</feature>
<feature type="compositionally biased region" description="Polar residues" evidence="2">
    <location>
        <begin position="346"/>
        <end position="355"/>
    </location>
</feature>
<gene>
    <name evidence="4" type="ORF">UCRPC4_g02089</name>
</gene>
<evidence type="ECO:0000256" key="2">
    <source>
        <dbReference type="SAM" id="MobiDB-lite"/>
    </source>
</evidence>
<dbReference type="PANTHER" id="PTHR46910:SF9">
    <property type="entry name" value="MISCELLANEOUS ZN(II)2CYS6 TRANSCRIPTION FACTOR (EUROFUNG)"/>
    <property type="match status" value="1"/>
</dbReference>
<feature type="compositionally biased region" description="Basic and acidic residues" evidence="2">
    <location>
        <begin position="366"/>
        <end position="382"/>
    </location>
</feature>